<dbReference type="InterPro" id="IPR018247">
    <property type="entry name" value="EF_Hand_1_Ca_BS"/>
</dbReference>
<feature type="domain" description="EF-hand" evidence="4">
    <location>
        <begin position="75"/>
        <end position="110"/>
    </location>
</feature>
<keyword evidence="3" id="KW-0106">Calcium</keyword>
<dbReference type="PROSITE" id="PS00018">
    <property type="entry name" value="EF_HAND_1"/>
    <property type="match status" value="1"/>
</dbReference>
<accession>A0A673JQZ5</accession>
<evidence type="ECO:0000256" key="1">
    <source>
        <dbReference type="ARBA" id="ARBA00022723"/>
    </source>
</evidence>
<dbReference type="PRINTS" id="PR00450">
    <property type="entry name" value="RECOVERIN"/>
</dbReference>
<keyword evidence="6" id="KW-1185">Reference proteome</keyword>
<dbReference type="Pfam" id="PF13833">
    <property type="entry name" value="EF-hand_8"/>
    <property type="match status" value="1"/>
</dbReference>
<proteinExistence type="predicted"/>
<dbReference type="GO" id="GO:1901379">
    <property type="term" value="P:regulation of potassium ion transmembrane transport"/>
    <property type="evidence" value="ECO:0007669"/>
    <property type="project" value="TreeGrafter"/>
</dbReference>
<dbReference type="SMART" id="SM00054">
    <property type="entry name" value="EFh"/>
    <property type="match status" value="2"/>
</dbReference>
<dbReference type="SUPFAM" id="SSF47473">
    <property type="entry name" value="EF-hand"/>
    <property type="match status" value="1"/>
</dbReference>
<organism evidence="5 6">
    <name type="scientific">Sinocyclocheilus rhinocerous</name>
    <dbReference type="NCBI Taxonomy" id="307959"/>
    <lineage>
        <taxon>Eukaryota</taxon>
        <taxon>Metazoa</taxon>
        <taxon>Chordata</taxon>
        <taxon>Craniata</taxon>
        <taxon>Vertebrata</taxon>
        <taxon>Euteleostomi</taxon>
        <taxon>Actinopterygii</taxon>
        <taxon>Neopterygii</taxon>
        <taxon>Teleostei</taxon>
        <taxon>Ostariophysi</taxon>
        <taxon>Cypriniformes</taxon>
        <taxon>Cyprinidae</taxon>
        <taxon>Cyprininae</taxon>
        <taxon>Sinocyclocheilus</taxon>
    </lineage>
</organism>
<dbReference type="CDD" id="cd00051">
    <property type="entry name" value="EFh"/>
    <property type="match status" value="2"/>
</dbReference>
<dbReference type="InterPro" id="IPR028846">
    <property type="entry name" value="Recoverin"/>
</dbReference>
<dbReference type="Ensembl" id="ENSSRHT00000054204.1">
    <property type="protein sequence ID" value="ENSSRHP00000052723.1"/>
    <property type="gene ID" value="ENSSRHG00000026551.1"/>
</dbReference>
<dbReference type="GO" id="GO:0008076">
    <property type="term" value="C:voltage-gated potassium channel complex"/>
    <property type="evidence" value="ECO:0007669"/>
    <property type="project" value="TreeGrafter"/>
</dbReference>
<dbReference type="Pfam" id="PF13202">
    <property type="entry name" value="EF-hand_5"/>
    <property type="match status" value="1"/>
</dbReference>
<evidence type="ECO:0000256" key="3">
    <source>
        <dbReference type="ARBA" id="ARBA00022837"/>
    </source>
</evidence>
<evidence type="ECO:0000313" key="6">
    <source>
        <dbReference type="Proteomes" id="UP000472270"/>
    </source>
</evidence>
<dbReference type="Gene3D" id="1.10.238.10">
    <property type="entry name" value="EF-hand"/>
    <property type="match status" value="1"/>
</dbReference>
<reference evidence="5" key="1">
    <citation type="submission" date="2025-08" db="UniProtKB">
        <authorList>
            <consortium name="Ensembl"/>
        </authorList>
    </citation>
    <scope>IDENTIFICATION</scope>
</reference>
<dbReference type="PANTHER" id="PTHR23055:SF82">
    <property type="entry name" value="KV CHANNEL-INTERACTING PROTEIN 1"/>
    <property type="match status" value="1"/>
</dbReference>
<keyword evidence="2" id="KW-0677">Repeat</keyword>
<dbReference type="PROSITE" id="PS50222">
    <property type="entry name" value="EF_HAND_2"/>
    <property type="match status" value="3"/>
</dbReference>
<evidence type="ECO:0000259" key="4">
    <source>
        <dbReference type="PROSITE" id="PS50222"/>
    </source>
</evidence>
<evidence type="ECO:0000256" key="2">
    <source>
        <dbReference type="ARBA" id="ARBA00022737"/>
    </source>
</evidence>
<dbReference type="GO" id="GO:0044325">
    <property type="term" value="F:transmembrane transporter binding"/>
    <property type="evidence" value="ECO:0007669"/>
    <property type="project" value="TreeGrafter"/>
</dbReference>
<feature type="domain" description="EF-hand" evidence="4">
    <location>
        <begin position="172"/>
        <end position="196"/>
    </location>
</feature>
<reference evidence="5" key="2">
    <citation type="submission" date="2025-09" db="UniProtKB">
        <authorList>
            <consortium name="Ensembl"/>
        </authorList>
    </citation>
    <scope>IDENTIFICATION</scope>
</reference>
<sequence>MIKIYIISSYKVDDDLELSVVCHRPEGLEKLEAQTNFSKKELQVLYRGFKNECPSGVVNEETFKQIYSQFFPHGDASTYAHYLFNAFDSSHNGSIKFEDFVMALSILLRGTTTEKLQWTFNLYDINRDGYINKEVYDIEMFNLMIKMYNAMHFTSVIVHLEYLSAQQDDDVKMDKNRDGVVTLDEFILSCQEVQYLFMFRMAYYAYYFFQYVYSAQSAHLVCMENQMI</sequence>
<dbReference type="PANTHER" id="PTHR23055">
    <property type="entry name" value="CALCIUM BINDING PROTEINS"/>
    <property type="match status" value="1"/>
</dbReference>
<dbReference type="GO" id="GO:0015459">
    <property type="term" value="F:potassium channel regulator activity"/>
    <property type="evidence" value="ECO:0007669"/>
    <property type="project" value="TreeGrafter"/>
</dbReference>
<feature type="domain" description="EF-hand" evidence="4">
    <location>
        <begin position="111"/>
        <end position="146"/>
    </location>
</feature>
<protein>
    <recommendedName>
        <fullName evidence="4">EF-hand domain-containing protein</fullName>
    </recommendedName>
</protein>
<name>A0A673JQZ5_9TELE</name>
<dbReference type="InterPro" id="IPR011992">
    <property type="entry name" value="EF-hand-dom_pair"/>
</dbReference>
<dbReference type="InterPro" id="IPR002048">
    <property type="entry name" value="EF_hand_dom"/>
</dbReference>
<keyword evidence="1" id="KW-0479">Metal-binding</keyword>
<evidence type="ECO:0000313" key="5">
    <source>
        <dbReference type="Ensembl" id="ENSSRHP00000052723.1"/>
    </source>
</evidence>
<dbReference type="GO" id="GO:0005509">
    <property type="term" value="F:calcium ion binding"/>
    <property type="evidence" value="ECO:0007669"/>
    <property type="project" value="InterPro"/>
</dbReference>
<dbReference type="AlphaFoldDB" id="A0A673JQZ5"/>
<dbReference type="Proteomes" id="UP000472270">
    <property type="component" value="Unassembled WGS sequence"/>
</dbReference>